<name>A0A1F5WXZ3_9BACT</name>
<dbReference type="EMBL" id="MFID01000035">
    <property type="protein sequence ID" value="OGF80512.1"/>
    <property type="molecule type" value="Genomic_DNA"/>
</dbReference>
<evidence type="ECO:0000256" key="2">
    <source>
        <dbReference type="ARBA" id="ARBA00023315"/>
    </source>
</evidence>
<accession>A0A1F5WXZ3</accession>
<dbReference type="Pfam" id="PF01553">
    <property type="entry name" value="Acyltransferase"/>
    <property type="match status" value="1"/>
</dbReference>
<comment type="caution">
    <text evidence="4">The sequence shown here is derived from an EMBL/GenBank/DDBJ whole genome shotgun (WGS) entry which is preliminary data.</text>
</comment>
<dbReference type="SMART" id="SM00563">
    <property type="entry name" value="PlsC"/>
    <property type="match status" value="1"/>
</dbReference>
<dbReference type="GO" id="GO:0003841">
    <property type="term" value="F:1-acylglycerol-3-phosphate O-acyltransferase activity"/>
    <property type="evidence" value="ECO:0007669"/>
    <property type="project" value="TreeGrafter"/>
</dbReference>
<keyword evidence="2" id="KW-0012">Acyltransferase</keyword>
<protein>
    <recommendedName>
        <fullName evidence="3">Phospholipid/glycerol acyltransferase domain-containing protein</fullName>
    </recommendedName>
</protein>
<dbReference type="CDD" id="cd07989">
    <property type="entry name" value="LPLAT_AGPAT-like"/>
    <property type="match status" value="1"/>
</dbReference>
<dbReference type="STRING" id="1798351.A2930_02675"/>
<evidence type="ECO:0000256" key="1">
    <source>
        <dbReference type="ARBA" id="ARBA00022679"/>
    </source>
</evidence>
<proteinExistence type="predicted"/>
<dbReference type="SUPFAM" id="SSF69593">
    <property type="entry name" value="Glycerol-3-phosphate (1)-acyltransferase"/>
    <property type="match status" value="1"/>
</dbReference>
<organism evidence="4 5">
    <name type="scientific">Candidatus Giovannonibacteria bacterium RIFCSPLOWO2_01_FULL_45_34</name>
    <dbReference type="NCBI Taxonomy" id="1798351"/>
    <lineage>
        <taxon>Bacteria</taxon>
        <taxon>Candidatus Giovannoniibacteriota</taxon>
    </lineage>
</organism>
<sequence>MDNTESGYFRIQMRVKRISMRLAKIFFKTEVMGREHAELLSGPLIIISNHTSFIDHFLIGVALPFNLKLFPIRTMAKKEQMDRPLIGPCIKTLGGFVSKTKGKNLDELFLVPEEILKNGGVVLMYPEAFIFTDGKLHSTKSGAAELAIRTSATILPIGISGMGHFHMPDLAKQIFARRKIKITFGRPFSAEGYSDRKILKKRIEDEMHAVFEPDYK</sequence>
<evidence type="ECO:0000259" key="3">
    <source>
        <dbReference type="SMART" id="SM00563"/>
    </source>
</evidence>
<keyword evidence="1" id="KW-0808">Transferase</keyword>
<evidence type="ECO:0000313" key="5">
    <source>
        <dbReference type="Proteomes" id="UP000178114"/>
    </source>
</evidence>
<dbReference type="GO" id="GO:0006654">
    <property type="term" value="P:phosphatidic acid biosynthetic process"/>
    <property type="evidence" value="ECO:0007669"/>
    <property type="project" value="TreeGrafter"/>
</dbReference>
<dbReference type="AlphaFoldDB" id="A0A1F5WXZ3"/>
<dbReference type="PANTHER" id="PTHR10434:SF11">
    <property type="entry name" value="1-ACYL-SN-GLYCEROL-3-PHOSPHATE ACYLTRANSFERASE"/>
    <property type="match status" value="1"/>
</dbReference>
<reference evidence="4 5" key="1">
    <citation type="journal article" date="2016" name="Nat. Commun.">
        <title>Thousands of microbial genomes shed light on interconnected biogeochemical processes in an aquifer system.</title>
        <authorList>
            <person name="Anantharaman K."/>
            <person name="Brown C.T."/>
            <person name="Hug L.A."/>
            <person name="Sharon I."/>
            <person name="Castelle C.J."/>
            <person name="Probst A.J."/>
            <person name="Thomas B.C."/>
            <person name="Singh A."/>
            <person name="Wilkins M.J."/>
            <person name="Karaoz U."/>
            <person name="Brodie E.L."/>
            <person name="Williams K.H."/>
            <person name="Hubbard S.S."/>
            <person name="Banfield J.F."/>
        </authorList>
    </citation>
    <scope>NUCLEOTIDE SEQUENCE [LARGE SCALE GENOMIC DNA]</scope>
</reference>
<dbReference type="Proteomes" id="UP000178114">
    <property type="component" value="Unassembled WGS sequence"/>
</dbReference>
<evidence type="ECO:0000313" key="4">
    <source>
        <dbReference type="EMBL" id="OGF80512.1"/>
    </source>
</evidence>
<dbReference type="PANTHER" id="PTHR10434">
    <property type="entry name" value="1-ACYL-SN-GLYCEROL-3-PHOSPHATE ACYLTRANSFERASE"/>
    <property type="match status" value="1"/>
</dbReference>
<dbReference type="InterPro" id="IPR002123">
    <property type="entry name" value="Plipid/glycerol_acylTrfase"/>
</dbReference>
<feature type="domain" description="Phospholipid/glycerol acyltransferase" evidence="3">
    <location>
        <begin position="44"/>
        <end position="162"/>
    </location>
</feature>
<gene>
    <name evidence="4" type="ORF">A2930_02675</name>
</gene>